<dbReference type="GO" id="GO:0005524">
    <property type="term" value="F:ATP binding"/>
    <property type="evidence" value="ECO:0007669"/>
    <property type="project" value="InterPro"/>
</dbReference>
<accession>A0A1G8QZD8</accession>
<proteinExistence type="predicted"/>
<gene>
    <name evidence="2" type="ORF">SAMN05444695_11661</name>
</gene>
<name>A0A1G8QZD8_9NOCA</name>
<keyword evidence="3" id="KW-1185">Reference proteome</keyword>
<reference evidence="2 3" key="1">
    <citation type="submission" date="2016-10" db="EMBL/GenBank/DDBJ databases">
        <authorList>
            <person name="de Groot N.N."/>
        </authorList>
    </citation>
    <scope>NUCLEOTIDE SEQUENCE [LARGE SCALE GENOMIC DNA]</scope>
    <source>
        <strain evidence="2 3">DSM 44892</strain>
    </source>
</reference>
<evidence type="ECO:0000313" key="3">
    <source>
        <dbReference type="Proteomes" id="UP000183263"/>
    </source>
</evidence>
<feature type="domain" description="IstB-like ATP-binding" evidence="1">
    <location>
        <begin position="3"/>
        <end position="74"/>
    </location>
</feature>
<dbReference type="AlphaFoldDB" id="A0A1G8QZD8"/>
<dbReference type="InterPro" id="IPR002611">
    <property type="entry name" value="IstB_ATP-bd"/>
</dbReference>
<sequence>MAFAPVTGWITRLAHAHRLERLDIEPRKIARIGLVAIVGVGYIPCDTEAANLFFQLVSSRYEKSSIIPTSKSAVREVE</sequence>
<dbReference type="Proteomes" id="UP000183263">
    <property type="component" value="Unassembled WGS sequence"/>
</dbReference>
<evidence type="ECO:0000313" key="2">
    <source>
        <dbReference type="EMBL" id="SDJ10041.1"/>
    </source>
</evidence>
<evidence type="ECO:0000259" key="1">
    <source>
        <dbReference type="Pfam" id="PF01695"/>
    </source>
</evidence>
<dbReference type="EMBL" id="FNDN01000016">
    <property type="protein sequence ID" value="SDJ10041.1"/>
    <property type="molecule type" value="Genomic_DNA"/>
</dbReference>
<protein>
    <submittedName>
        <fullName evidence="2">IstB-like ATP binding protein</fullName>
    </submittedName>
</protein>
<dbReference type="Pfam" id="PF01695">
    <property type="entry name" value="IstB_IS21"/>
    <property type="match status" value="1"/>
</dbReference>
<organism evidence="2 3">
    <name type="scientific">Rhodococcus triatomae</name>
    <dbReference type="NCBI Taxonomy" id="300028"/>
    <lineage>
        <taxon>Bacteria</taxon>
        <taxon>Bacillati</taxon>
        <taxon>Actinomycetota</taxon>
        <taxon>Actinomycetes</taxon>
        <taxon>Mycobacteriales</taxon>
        <taxon>Nocardiaceae</taxon>
        <taxon>Rhodococcus</taxon>
    </lineage>
</organism>
<dbReference type="RefSeq" id="WP_281392604.1">
    <property type="nucleotide sequence ID" value="NZ_CP048813.1"/>
</dbReference>